<dbReference type="PANTHER" id="PTHR35400:SF3">
    <property type="entry name" value="SLL1072 PROTEIN"/>
    <property type="match status" value="1"/>
</dbReference>
<feature type="domain" description="Putative restriction endonuclease" evidence="1">
    <location>
        <begin position="24"/>
        <end position="190"/>
    </location>
</feature>
<dbReference type="EMBL" id="LK022848">
    <property type="protein sequence ID" value="CDR09089.1"/>
    <property type="molecule type" value="Genomic_DNA"/>
</dbReference>
<dbReference type="AlphaFoldDB" id="A0A061A126"/>
<evidence type="ECO:0000259" key="1">
    <source>
        <dbReference type="Pfam" id="PF05685"/>
    </source>
</evidence>
<evidence type="ECO:0000313" key="2">
    <source>
        <dbReference type="EMBL" id="CDR09089.1"/>
    </source>
</evidence>
<sequence>MGGLVMTAPLPDQEFENLLDIHAQLELPDGMRAELIGGEIVISPTPANFHNWIFSELNLQLVREVPTQWRITNTATVFLPATEERFIPDLLICESEALKSMEEWQVQADDVLLVAEITSPSTRARDLQAKVKGYAHSNVPIYLLIDPHDGDGSTTVYSHPDGKGLYRDEHRAMFGEKLTLPEPLGLELDTAGFLK</sequence>
<dbReference type="SUPFAM" id="SSF52980">
    <property type="entry name" value="Restriction endonuclease-like"/>
    <property type="match status" value="1"/>
</dbReference>
<accession>A0A061A126</accession>
<dbReference type="InterPro" id="IPR011335">
    <property type="entry name" value="Restrct_endonuc-II-like"/>
</dbReference>
<dbReference type="HOGENOM" id="CLU_076312_4_1_11"/>
<protein>
    <submittedName>
        <fullName evidence="2">Integral membrane protein</fullName>
    </submittedName>
</protein>
<dbReference type="InterPro" id="IPR012296">
    <property type="entry name" value="Nuclease_put_TT1808"/>
</dbReference>
<name>A0A061A126_9ACTN</name>
<proteinExistence type="predicted"/>
<dbReference type="Pfam" id="PF05685">
    <property type="entry name" value="Uma2"/>
    <property type="match status" value="1"/>
</dbReference>
<dbReference type="Gene3D" id="3.90.1570.10">
    <property type="entry name" value="tt1808, chain A"/>
    <property type="match status" value="1"/>
</dbReference>
<reference evidence="2" key="1">
    <citation type="submission" date="2014-05" db="EMBL/GenBank/DDBJ databases">
        <authorList>
            <person name="Horn Fabian"/>
        </authorList>
    </citation>
    <scope>NUCLEOTIDE SEQUENCE</scope>
</reference>
<dbReference type="InterPro" id="IPR008538">
    <property type="entry name" value="Uma2"/>
</dbReference>
<dbReference type="CDD" id="cd06260">
    <property type="entry name" value="DUF820-like"/>
    <property type="match status" value="1"/>
</dbReference>
<dbReference type="PANTHER" id="PTHR35400">
    <property type="entry name" value="SLR1083 PROTEIN"/>
    <property type="match status" value="1"/>
</dbReference>
<gene>
    <name evidence="2" type="ORF">SIRAN5719</name>
</gene>
<organism evidence="2">
    <name type="scientific">Streptomyces iranensis</name>
    <dbReference type="NCBI Taxonomy" id="576784"/>
    <lineage>
        <taxon>Bacteria</taxon>
        <taxon>Bacillati</taxon>
        <taxon>Actinomycetota</taxon>
        <taxon>Actinomycetes</taxon>
        <taxon>Kitasatosporales</taxon>
        <taxon>Streptomycetaceae</taxon>
        <taxon>Streptomyces</taxon>
        <taxon>Streptomyces violaceusniger group</taxon>
    </lineage>
</organism>